<evidence type="ECO:0000313" key="1">
    <source>
        <dbReference type="EMBL" id="THU92680.1"/>
    </source>
</evidence>
<dbReference type="AlphaFoldDB" id="A0A4S8LTN9"/>
<evidence type="ECO:0000313" key="2">
    <source>
        <dbReference type="Proteomes" id="UP000297245"/>
    </source>
</evidence>
<feature type="non-terminal residue" evidence="1">
    <location>
        <position position="1"/>
    </location>
</feature>
<gene>
    <name evidence="1" type="ORF">K435DRAFT_627172</name>
</gene>
<proteinExistence type="predicted"/>
<name>A0A4S8LTN9_DENBC</name>
<protein>
    <submittedName>
        <fullName evidence="1">Uncharacterized protein</fullName>
    </submittedName>
</protein>
<dbReference type="OrthoDB" id="3259294at2759"/>
<reference evidence="1 2" key="1">
    <citation type="journal article" date="2019" name="Nat. Ecol. Evol.">
        <title>Megaphylogeny resolves global patterns of mushroom evolution.</title>
        <authorList>
            <person name="Varga T."/>
            <person name="Krizsan K."/>
            <person name="Foldi C."/>
            <person name="Dima B."/>
            <person name="Sanchez-Garcia M."/>
            <person name="Sanchez-Ramirez S."/>
            <person name="Szollosi G.J."/>
            <person name="Szarkandi J.G."/>
            <person name="Papp V."/>
            <person name="Albert L."/>
            <person name="Andreopoulos W."/>
            <person name="Angelini C."/>
            <person name="Antonin V."/>
            <person name="Barry K.W."/>
            <person name="Bougher N.L."/>
            <person name="Buchanan P."/>
            <person name="Buyck B."/>
            <person name="Bense V."/>
            <person name="Catcheside P."/>
            <person name="Chovatia M."/>
            <person name="Cooper J."/>
            <person name="Damon W."/>
            <person name="Desjardin D."/>
            <person name="Finy P."/>
            <person name="Geml J."/>
            <person name="Haridas S."/>
            <person name="Hughes K."/>
            <person name="Justo A."/>
            <person name="Karasinski D."/>
            <person name="Kautmanova I."/>
            <person name="Kiss B."/>
            <person name="Kocsube S."/>
            <person name="Kotiranta H."/>
            <person name="LaButti K.M."/>
            <person name="Lechner B.E."/>
            <person name="Liimatainen K."/>
            <person name="Lipzen A."/>
            <person name="Lukacs Z."/>
            <person name="Mihaltcheva S."/>
            <person name="Morgado L.N."/>
            <person name="Niskanen T."/>
            <person name="Noordeloos M.E."/>
            <person name="Ohm R.A."/>
            <person name="Ortiz-Santana B."/>
            <person name="Ovrebo C."/>
            <person name="Racz N."/>
            <person name="Riley R."/>
            <person name="Savchenko A."/>
            <person name="Shiryaev A."/>
            <person name="Soop K."/>
            <person name="Spirin V."/>
            <person name="Szebenyi C."/>
            <person name="Tomsovsky M."/>
            <person name="Tulloss R.E."/>
            <person name="Uehling J."/>
            <person name="Grigoriev I.V."/>
            <person name="Vagvolgyi C."/>
            <person name="Papp T."/>
            <person name="Martin F.M."/>
            <person name="Miettinen O."/>
            <person name="Hibbett D.S."/>
            <person name="Nagy L.G."/>
        </authorList>
    </citation>
    <scope>NUCLEOTIDE SEQUENCE [LARGE SCALE GENOMIC DNA]</scope>
    <source>
        <strain evidence="1 2">CBS 962.96</strain>
    </source>
</reference>
<dbReference type="Proteomes" id="UP000297245">
    <property type="component" value="Unassembled WGS sequence"/>
</dbReference>
<organism evidence="1 2">
    <name type="scientific">Dendrothele bispora (strain CBS 962.96)</name>
    <dbReference type="NCBI Taxonomy" id="1314807"/>
    <lineage>
        <taxon>Eukaryota</taxon>
        <taxon>Fungi</taxon>
        <taxon>Dikarya</taxon>
        <taxon>Basidiomycota</taxon>
        <taxon>Agaricomycotina</taxon>
        <taxon>Agaricomycetes</taxon>
        <taxon>Agaricomycetidae</taxon>
        <taxon>Agaricales</taxon>
        <taxon>Agaricales incertae sedis</taxon>
        <taxon>Dendrothele</taxon>
    </lineage>
</organism>
<keyword evidence="2" id="KW-1185">Reference proteome</keyword>
<feature type="non-terminal residue" evidence="1">
    <location>
        <position position="69"/>
    </location>
</feature>
<dbReference type="EMBL" id="ML179271">
    <property type="protein sequence ID" value="THU92680.1"/>
    <property type="molecule type" value="Genomic_DNA"/>
</dbReference>
<sequence length="69" mass="7919">FLNGHPLADSHAVEVSTDKEIVPNFIGPGLPRRDKGNCEYGHICTYRCEYYCMTMLVLFKPWRSGKDLK</sequence>
<accession>A0A4S8LTN9</accession>